<dbReference type="InterPro" id="IPR011990">
    <property type="entry name" value="TPR-like_helical_dom_sf"/>
</dbReference>
<proteinExistence type="predicted"/>
<name>A0A0J1GFR6_9GAMM</name>
<sequence length="92" mass="10897">MGNLCDIYGDHFRAIRYYQKIDSIDHAISSRSLRLKYKLYMLACYIYLNRIKEAKELIKECEELSILVSDKVLSGQIHLYQAKIHRSEINIE</sequence>
<protein>
    <submittedName>
        <fullName evidence="1">Uncharacterized protein</fullName>
    </submittedName>
</protein>
<dbReference type="Proteomes" id="UP000036426">
    <property type="component" value="Unassembled WGS sequence"/>
</dbReference>
<feature type="non-terminal residue" evidence="1">
    <location>
        <position position="92"/>
    </location>
</feature>
<dbReference type="EMBL" id="LDOV01000115">
    <property type="protein sequence ID" value="KLU98353.1"/>
    <property type="molecule type" value="Genomic_DNA"/>
</dbReference>
<organism evidence="1 2">
    <name type="scientific">Photobacterium aphoticum</name>
    <dbReference type="NCBI Taxonomy" id="754436"/>
    <lineage>
        <taxon>Bacteria</taxon>
        <taxon>Pseudomonadati</taxon>
        <taxon>Pseudomonadota</taxon>
        <taxon>Gammaproteobacteria</taxon>
        <taxon>Vibrionales</taxon>
        <taxon>Vibrionaceae</taxon>
        <taxon>Photobacterium</taxon>
    </lineage>
</organism>
<dbReference type="SUPFAM" id="SSF48452">
    <property type="entry name" value="TPR-like"/>
    <property type="match status" value="1"/>
</dbReference>
<gene>
    <name evidence="1" type="ORF">ABT58_23275</name>
</gene>
<accession>A0A0J1GFR6</accession>
<reference evidence="1 2" key="1">
    <citation type="submission" date="2015-05" db="EMBL/GenBank/DDBJ databases">
        <title>Photobacterium galathea sp. nov.</title>
        <authorList>
            <person name="Machado H."/>
            <person name="Gram L."/>
        </authorList>
    </citation>
    <scope>NUCLEOTIDE SEQUENCE [LARGE SCALE GENOMIC DNA]</scope>
    <source>
        <strain evidence="1 2">DSM 25995</strain>
    </source>
</reference>
<evidence type="ECO:0000313" key="2">
    <source>
        <dbReference type="Proteomes" id="UP000036426"/>
    </source>
</evidence>
<dbReference type="PATRIC" id="fig|754436.4.peg.4863"/>
<evidence type="ECO:0000313" key="1">
    <source>
        <dbReference type="EMBL" id="KLU98353.1"/>
    </source>
</evidence>
<comment type="caution">
    <text evidence="1">The sequence shown here is derived from an EMBL/GenBank/DDBJ whole genome shotgun (WGS) entry which is preliminary data.</text>
</comment>
<keyword evidence="2" id="KW-1185">Reference proteome</keyword>
<dbReference type="AlphaFoldDB" id="A0A0J1GFR6"/>